<feature type="non-terminal residue" evidence="1">
    <location>
        <position position="35"/>
    </location>
</feature>
<dbReference type="AlphaFoldDB" id="A0A392UT81"/>
<dbReference type="EMBL" id="LXQA010968799">
    <property type="protein sequence ID" value="MCI79214.1"/>
    <property type="molecule type" value="Genomic_DNA"/>
</dbReference>
<reference evidence="1 2" key="1">
    <citation type="journal article" date="2018" name="Front. Plant Sci.">
        <title>Red Clover (Trifolium pratense) and Zigzag Clover (T. medium) - A Picture of Genomic Similarities and Differences.</title>
        <authorList>
            <person name="Dluhosova J."/>
            <person name="Istvanek J."/>
            <person name="Nedelnik J."/>
            <person name="Repkova J."/>
        </authorList>
    </citation>
    <scope>NUCLEOTIDE SEQUENCE [LARGE SCALE GENOMIC DNA]</scope>
    <source>
        <strain evidence="2">cv. 10/8</strain>
        <tissue evidence="1">Leaf</tissue>
    </source>
</reference>
<dbReference type="Proteomes" id="UP000265520">
    <property type="component" value="Unassembled WGS sequence"/>
</dbReference>
<evidence type="ECO:0000313" key="2">
    <source>
        <dbReference type="Proteomes" id="UP000265520"/>
    </source>
</evidence>
<protein>
    <submittedName>
        <fullName evidence="1">Uncharacterized protein</fullName>
    </submittedName>
</protein>
<sequence>MEEGGEKNPHQMILKKTIVVDPTLLEEKTTETVHT</sequence>
<keyword evidence="2" id="KW-1185">Reference proteome</keyword>
<organism evidence="1 2">
    <name type="scientific">Trifolium medium</name>
    <dbReference type="NCBI Taxonomy" id="97028"/>
    <lineage>
        <taxon>Eukaryota</taxon>
        <taxon>Viridiplantae</taxon>
        <taxon>Streptophyta</taxon>
        <taxon>Embryophyta</taxon>
        <taxon>Tracheophyta</taxon>
        <taxon>Spermatophyta</taxon>
        <taxon>Magnoliopsida</taxon>
        <taxon>eudicotyledons</taxon>
        <taxon>Gunneridae</taxon>
        <taxon>Pentapetalae</taxon>
        <taxon>rosids</taxon>
        <taxon>fabids</taxon>
        <taxon>Fabales</taxon>
        <taxon>Fabaceae</taxon>
        <taxon>Papilionoideae</taxon>
        <taxon>50 kb inversion clade</taxon>
        <taxon>NPAAA clade</taxon>
        <taxon>Hologalegina</taxon>
        <taxon>IRL clade</taxon>
        <taxon>Trifolieae</taxon>
        <taxon>Trifolium</taxon>
    </lineage>
</organism>
<evidence type="ECO:0000313" key="1">
    <source>
        <dbReference type="EMBL" id="MCI79214.1"/>
    </source>
</evidence>
<name>A0A392UT81_9FABA</name>
<proteinExistence type="predicted"/>
<comment type="caution">
    <text evidence="1">The sequence shown here is derived from an EMBL/GenBank/DDBJ whole genome shotgun (WGS) entry which is preliminary data.</text>
</comment>
<accession>A0A392UT81</accession>